<dbReference type="STRING" id="1121338.CLTEP_22670"/>
<dbReference type="AlphaFoldDB" id="A0A151AXF3"/>
<comment type="caution">
    <text evidence="2">The sequence shown here is derived from an EMBL/GenBank/DDBJ whole genome shotgun (WGS) entry which is preliminary data.</text>
</comment>
<dbReference type="InterPro" id="IPR002725">
    <property type="entry name" value="YgjP-like_metallopeptidase"/>
</dbReference>
<sequence length="227" mass="27375">MEKYKDIEYELIRRKRKTSSLIVERDGNVRLIVPEYLSMQKIEELLEGKMYWIYSKKAEWEDLNASRVKRQFRSGQGFLYLGSSYRLEVTEKTDKDLKLYRGRFYLRKSKLDVADELFKSFYKEKGLKKLQERIELYKRQMGVNPKNIRIMELKNRWASCSDEGNLNFHWKCVLAPISIIDYIVVHELAHIIYKDHSDRFWNTVDKVIPDYQKKKQWLRENGASLDI</sequence>
<dbReference type="EMBL" id="LTBA01000039">
    <property type="protein sequence ID" value="KYH32223.1"/>
    <property type="molecule type" value="Genomic_DNA"/>
</dbReference>
<gene>
    <name evidence="2" type="ORF">CLTEP_22670</name>
</gene>
<evidence type="ECO:0000313" key="2">
    <source>
        <dbReference type="EMBL" id="KYH32223.1"/>
    </source>
</evidence>
<dbReference type="PANTHER" id="PTHR30399:SF1">
    <property type="entry name" value="UTP PYROPHOSPHATASE"/>
    <property type="match status" value="1"/>
</dbReference>
<proteinExistence type="predicted"/>
<protein>
    <recommendedName>
        <fullName evidence="1">YgjP-like metallopeptidase domain-containing protein</fullName>
    </recommendedName>
</protein>
<feature type="domain" description="YgjP-like metallopeptidase" evidence="1">
    <location>
        <begin position="18"/>
        <end position="220"/>
    </location>
</feature>
<dbReference type="Pfam" id="PF01863">
    <property type="entry name" value="YgjP-like"/>
    <property type="match status" value="1"/>
</dbReference>
<reference evidence="2 3" key="1">
    <citation type="submission" date="2016-02" db="EMBL/GenBank/DDBJ databases">
        <title>Genome sequence of Clostridium tepidiprofundi DSM 19306.</title>
        <authorList>
            <person name="Poehlein A."/>
            <person name="Daniel R."/>
        </authorList>
    </citation>
    <scope>NUCLEOTIDE SEQUENCE [LARGE SCALE GENOMIC DNA]</scope>
    <source>
        <strain evidence="2 3">DSM 19306</strain>
    </source>
</reference>
<dbReference type="OrthoDB" id="9811177at2"/>
<dbReference type="RefSeq" id="WP_066826723.1">
    <property type="nucleotide sequence ID" value="NZ_LTBA01000039.1"/>
</dbReference>
<dbReference type="PATRIC" id="fig|1121338.3.peg.2335"/>
<dbReference type="InterPro" id="IPR053136">
    <property type="entry name" value="UTP_pyrophosphatase-like"/>
</dbReference>
<dbReference type="CDD" id="cd07344">
    <property type="entry name" value="M48_yhfN_like"/>
    <property type="match status" value="1"/>
</dbReference>
<name>A0A151AXF3_9CLOT</name>
<dbReference type="PANTHER" id="PTHR30399">
    <property type="entry name" value="UNCHARACTERIZED PROTEIN YGJP"/>
    <property type="match status" value="1"/>
</dbReference>
<accession>A0A151AXF3</accession>
<keyword evidence="3" id="KW-1185">Reference proteome</keyword>
<organism evidence="2 3">
    <name type="scientific">Clostridium tepidiprofundi DSM 19306</name>
    <dbReference type="NCBI Taxonomy" id="1121338"/>
    <lineage>
        <taxon>Bacteria</taxon>
        <taxon>Bacillati</taxon>
        <taxon>Bacillota</taxon>
        <taxon>Clostridia</taxon>
        <taxon>Eubacteriales</taxon>
        <taxon>Clostridiaceae</taxon>
        <taxon>Clostridium</taxon>
    </lineage>
</organism>
<dbReference type="Gene3D" id="3.30.2010.10">
    <property type="entry name" value="Metalloproteases ('zincins'), catalytic domain"/>
    <property type="match status" value="1"/>
</dbReference>
<dbReference type="Proteomes" id="UP000075531">
    <property type="component" value="Unassembled WGS sequence"/>
</dbReference>
<evidence type="ECO:0000313" key="3">
    <source>
        <dbReference type="Proteomes" id="UP000075531"/>
    </source>
</evidence>
<evidence type="ECO:0000259" key="1">
    <source>
        <dbReference type="Pfam" id="PF01863"/>
    </source>
</evidence>